<dbReference type="Gene3D" id="3.30.420.10">
    <property type="entry name" value="Ribonuclease H-like superfamily/Ribonuclease H"/>
    <property type="match status" value="1"/>
</dbReference>
<evidence type="ECO:0000256" key="1">
    <source>
        <dbReference type="ARBA" id="ARBA00009518"/>
    </source>
</evidence>
<organism evidence="15 16">
    <name type="scientific">Candidatus Curtissbacteria bacterium RBG_16_39_7</name>
    <dbReference type="NCBI Taxonomy" id="1797707"/>
    <lineage>
        <taxon>Bacteria</taxon>
        <taxon>Candidatus Curtissiibacteriota</taxon>
    </lineage>
</organism>
<reference evidence="15 16" key="1">
    <citation type="journal article" date="2016" name="Nat. Commun.">
        <title>Thousands of microbial genomes shed light on interconnected biogeochemical processes in an aquifer system.</title>
        <authorList>
            <person name="Anantharaman K."/>
            <person name="Brown C.T."/>
            <person name="Hug L.A."/>
            <person name="Sharon I."/>
            <person name="Castelle C.J."/>
            <person name="Probst A.J."/>
            <person name="Thomas B.C."/>
            <person name="Singh A."/>
            <person name="Wilkins M.J."/>
            <person name="Karaoz U."/>
            <person name="Brodie E.L."/>
            <person name="Williams K.H."/>
            <person name="Hubbard S.S."/>
            <person name="Banfield J.F."/>
        </authorList>
    </citation>
    <scope>NUCLEOTIDE SEQUENCE [LARGE SCALE GENOMIC DNA]</scope>
</reference>
<evidence type="ECO:0000256" key="12">
    <source>
        <dbReference type="ARBA" id="ARBA00029354"/>
    </source>
</evidence>
<keyword evidence="3 13" id="KW-0540">Nuclease</keyword>
<sequence>MLILGIDPGTATTGYGVIKKKGRGKGIVLNLEDYGCIVTTPKTSFPQRLSILRKSLKKLLKEKRPDVIVIEELFFGQNRKTAMTVSHARGVILEACATTRIPIHEYQGLQVKKGLTGRGHADKKEIEEFVKKFLGKRKLAKPKDGFLDDAVDALAIAIYHSLNGS</sequence>
<dbReference type="EC" id="3.1.21.10" evidence="13 14"/>
<keyword evidence="5 13" id="KW-0255">Endonuclease</keyword>
<dbReference type="Pfam" id="PF02075">
    <property type="entry name" value="RuvC"/>
    <property type="match status" value="1"/>
</dbReference>
<keyword evidence="9 13" id="KW-0238">DNA-binding</keyword>
<evidence type="ECO:0000256" key="4">
    <source>
        <dbReference type="ARBA" id="ARBA00022723"/>
    </source>
</evidence>
<keyword evidence="6 13" id="KW-0227">DNA damage</keyword>
<dbReference type="NCBIfam" id="TIGR00228">
    <property type="entry name" value="ruvC"/>
    <property type="match status" value="1"/>
</dbReference>
<dbReference type="InterPro" id="IPR002176">
    <property type="entry name" value="X-over_junc_endoDNase_RuvC"/>
</dbReference>
<dbReference type="InterPro" id="IPR012337">
    <property type="entry name" value="RNaseH-like_sf"/>
</dbReference>
<evidence type="ECO:0000256" key="8">
    <source>
        <dbReference type="ARBA" id="ARBA00022842"/>
    </source>
</evidence>
<dbReference type="GO" id="GO:0006310">
    <property type="term" value="P:DNA recombination"/>
    <property type="evidence" value="ECO:0007669"/>
    <property type="project" value="UniProtKB-UniRule"/>
</dbReference>
<evidence type="ECO:0000256" key="14">
    <source>
        <dbReference type="NCBIfam" id="TIGR00228"/>
    </source>
</evidence>
<comment type="function">
    <text evidence="13">The RuvA-RuvB-RuvC complex processes Holliday junction (HJ) DNA during genetic recombination and DNA repair. Endonuclease that resolves HJ intermediates. Cleaves cruciform DNA by making single-stranded nicks across the HJ at symmetrical positions within the homologous arms, yielding a 5'-phosphate and a 3'-hydroxyl group; requires a central core of homology in the junction. The consensus cleavage sequence is 5'-(A/T)TT(C/G)-3'. Cleavage occurs on the 3'-side of the TT dinucleotide at the point of strand exchange. HJ branch migration catalyzed by RuvA-RuvB allows RuvC to scan DNA until it finds its consensus sequence, where it cleaves and resolves the cruciform DNA.</text>
</comment>
<dbReference type="GO" id="GO:0000287">
    <property type="term" value="F:magnesium ion binding"/>
    <property type="evidence" value="ECO:0007669"/>
    <property type="project" value="UniProtKB-UniRule"/>
</dbReference>
<dbReference type="GO" id="GO:0048476">
    <property type="term" value="C:Holliday junction resolvase complex"/>
    <property type="evidence" value="ECO:0007669"/>
    <property type="project" value="UniProtKB-UniRule"/>
</dbReference>
<dbReference type="GO" id="GO:0008821">
    <property type="term" value="F:crossover junction DNA endonuclease activity"/>
    <property type="evidence" value="ECO:0007669"/>
    <property type="project" value="UniProtKB-UniRule"/>
</dbReference>
<comment type="similarity">
    <text evidence="1 13">Belongs to the RuvC family.</text>
</comment>
<evidence type="ECO:0000256" key="3">
    <source>
        <dbReference type="ARBA" id="ARBA00022722"/>
    </source>
</evidence>
<evidence type="ECO:0000256" key="9">
    <source>
        <dbReference type="ARBA" id="ARBA00023125"/>
    </source>
</evidence>
<comment type="catalytic activity">
    <reaction evidence="12 13">
        <text>Endonucleolytic cleavage at a junction such as a reciprocal single-stranded crossover between two homologous DNA duplexes (Holliday junction).</text>
        <dbReference type="EC" id="3.1.21.10"/>
    </reaction>
</comment>
<accession>A0A1F5G466</accession>
<name>A0A1F5G466_9BACT</name>
<feature type="active site" evidence="13">
    <location>
        <position position="149"/>
    </location>
</feature>
<evidence type="ECO:0000256" key="11">
    <source>
        <dbReference type="ARBA" id="ARBA00023204"/>
    </source>
</evidence>
<dbReference type="PRINTS" id="PR00696">
    <property type="entry name" value="RSOLVASERUVC"/>
</dbReference>
<dbReference type="PANTHER" id="PTHR30194:SF3">
    <property type="entry name" value="CROSSOVER JUNCTION ENDODEOXYRIBONUCLEASE RUVC"/>
    <property type="match status" value="1"/>
</dbReference>
<evidence type="ECO:0000256" key="2">
    <source>
        <dbReference type="ARBA" id="ARBA00022490"/>
    </source>
</evidence>
<feature type="binding site" evidence="13">
    <location>
        <position position="149"/>
    </location>
    <ligand>
        <name>Mg(2+)</name>
        <dbReference type="ChEBI" id="CHEBI:18420"/>
        <label>1</label>
    </ligand>
</feature>
<evidence type="ECO:0000256" key="13">
    <source>
        <dbReference type="HAMAP-Rule" id="MF_00034"/>
    </source>
</evidence>
<evidence type="ECO:0000313" key="16">
    <source>
        <dbReference type="Proteomes" id="UP000176628"/>
    </source>
</evidence>
<keyword evidence="2 13" id="KW-0963">Cytoplasm</keyword>
<dbReference type="SUPFAM" id="SSF53098">
    <property type="entry name" value="Ribonuclease H-like"/>
    <property type="match status" value="1"/>
</dbReference>
<dbReference type="HAMAP" id="MF_00034">
    <property type="entry name" value="RuvC"/>
    <property type="match status" value="1"/>
</dbReference>
<keyword evidence="7 13" id="KW-0378">Hydrolase</keyword>
<evidence type="ECO:0000256" key="10">
    <source>
        <dbReference type="ARBA" id="ARBA00023172"/>
    </source>
</evidence>
<comment type="subunit">
    <text evidence="13">Homodimer which binds Holliday junction (HJ) DNA. The HJ becomes 2-fold symmetrical on binding to RuvC with unstacked arms; it has a different conformation from HJ DNA in complex with RuvA. In the full resolvosome a probable DNA-RuvA(4)-RuvB(12)-RuvC(2) complex forms which resolves the HJ.</text>
</comment>
<protein>
    <recommendedName>
        <fullName evidence="13 14">Crossover junction endodeoxyribonuclease RuvC</fullName>
        <ecNumber evidence="13 14">3.1.21.10</ecNumber>
    </recommendedName>
    <alternativeName>
        <fullName evidence="13">Holliday junction nuclease RuvC</fullName>
    </alternativeName>
    <alternativeName>
        <fullName evidence="13">Holliday junction resolvase RuvC</fullName>
    </alternativeName>
</protein>
<dbReference type="GO" id="GO:0005737">
    <property type="term" value="C:cytoplasm"/>
    <property type="evidence" value="ECO:0007669"/>
    <property type="project" value="UniProtKB-SubCell"/>
</dbReference>
<comment type="cofactor">
    <cofactor evidence="13">
        <name>Mg(2+)</name>
        <dbReference type="ChEBI" id="CHEBI:18420"/>
    </cofactor>
    <text evidence="13">Binds 2 Mg(2+) ion per subunit.</text>
</comment>
<feature type="binding site" evidence="13">
    <location>
        <position position="71"/>
    </location>
    <ligand>
        <name>Mg(2+)</name>
        <dbReference type="ChEBI" id="CHEBI:18420"/>
        <label>2</label>
    </ligand>
</feature>
<dbReference type="AlphaFoldDB" id="A0A1F5G466"/>
<comment type="subcellular location">
    <subcellularLocation>
        <location evidence="13">Cytoplasm</location>
    </subcellularLocation>
</comment>
<dbReference type="Proteomes" id="UP000176628">
    <property type="component" value="Unassembled WGS sequence"/>
</dbReference>
<dbReference type="GO" id="GO:0006281">
    <property type="term" value="P:DNA repair"/>
    <property type="evidence" value="ECO:0007669"/>
    <property type="project" value="UniProtKB-UniRule"/>
</dbReference>
<keyword evidence="8 13" id="KW-0460">Magnesium</keyword>
<keyword evidence="11 13" id="KW-0234">DNA repair</keyword>
<feature type="active site" evidence="13">
    <location>
        <position position="7"/>
    </location>
</feature>
<dbReference type="CDD" id="cd16962">
    <property type="entry name" value="RuvC"/>
    <property type="match status" value="1"/>
</dbReference>
<feature type="active site" evidence="13">
    <location>
        <position position="71"/>
    </location>
</feature>
<evidence type="ECO:0000256" key="6">
    <source>
        <dbReference type="ARBA" id="ARBA00022763"/>
    </source>
</evidence>
<gene>
    <name evidence="13" type="primary">ruvC</name>
    <name evidence="15" type="ORF">A2Z23_01955</name>
</gene>
<keyword evidence="10 13" id="KW-0233">DNA recombination</keyword>
<feature type="binding site" evidence="13">
    <location>
        <position position="7"/>
    </location>
    <ligand>
        <name>Mg(2+)</name>
        <dbReference type="ChEBI" id="CHEBI:18420"/>
        <label>1</label>
    </ligand>
</feature>
<evidence type="ECO:0000256" key="7">
    <source>
        <dbReference type="ARBA" id="ARBA00022801"/>
    </source>
</evidence>
<evidence type="ECO:0000313" key="15">
    <source>
        <dbReference type="EMBL" id="OGD86662.1"/>
    </source>
</evidence>
<evidence type="ECO:0000256" key="5">
    <source>
        <dbReference type="ARBA" id="ARBA00022759"/>
    </source>
</evidence>
<comment type="caution">
    <text evidence="15">The sequence shown here is derived from an EMBL/GenBank/DDBJ whole genome shotgun (WGS) entry which is preliminary data.</text>
</comment>
<dbReference type="InterPro" id="IPR036397">
    <property type="entry name" value="RNaseH_sf"/>
</dbReference>
<dbReference type="EMBL" id="MFAV01000012">
    <property type="protein sequence ID" value="OGD86662.1"/>
    <property type="molecule type" value="Genomic_DNA"/>
</dbReference>
<dbReference type="PANTHER" id="PTHR30194">
    <property type="entry name" value="CROSSOVER JUNCTION ENDODEOXYRIBONUCLEASE RUVC"/>
    <property type="match status" value="1"/>
</dbReference>
<dbReference type="GO" id="GO:0003677">
    <property type="term" value="F:DNA binding"/>
    <property type="evidence" value="ECO:0007669"/>
    <property type="project" value="UniProtKB-KW"/>
</dbReference>
<dbReference type="FunFam" id="3.30.420.10:FF:000002">
    <property type="entry name" value="Crossover junction endodeoxyribonuclease RuvC"/>
    <property type="match status" value="1"/>
</dbReference>
<proteinExistence type="inferred from homology"/>
<keyword evidence="4 13" id="KW-0479">Metal-binding</keyword>